<dbReference type="CDD" id="cd02440">
    <property type="entry name" value="AdoMet_MTases"/>
    <property type="match status" value="1"/>
</dbReference>
<dbReference type="InterPro" id="IPR029063">
    <property type="entry name" value="SAM-dependent_MTases_sf"/>
</dbReference>
<dbReference type="Gene3D" id="3.40.50.150">
    <property type="entry name" value="Vaccinia Virus protein VP39"/>
    <property type="match status" value="1"/>
</dbReference>
<dbReference type="Pfam" id="PF13578">
    <property type="entry name" value="Methyltransf_24"/>
    <property type="match status" value="1"/>
</dbReference>
<gene>
    <name evidence="1" type="ORF">GCM10023143_24440</name>
</gene>
<evidence type="ECO:0000313" key="2">
    <source>
        <dbReference type="Proteomes" id="UP001501207"/>
    </source>
</evidence>
<protein>
    <submittedName>
        <fullName evidence="1">Class I SAM-dependent methyltransferase</fullName>
    </submittedName>
</protein>
<dbReference type="RefSeq" id="WP_344979696.1">
    <property type="nucleotide sequence ID" value="NZ_BAABFN010000005.1"/>
</dbReference>
<name>A0ABP8FYW6_9BACT</name>
<sequence>MDNRIRLGLQYIRYSLSSGTRHDVHSPFVFELIEQVLRDKRNFYFFNRIEKRRRQLETDDRSIRVTDFGAGSLHTGSRERKVSEIARHAAKPPKYAQLLFRLVNYFQPGFVLELGTSLGVSTAYLAAANRQAQVVTMEGCPETAKVATETFAALQLTNIELITGNFDETLAPVLQALPRLDFAFIDGNHRKEPTLRYFSQCLTKAHKDTVLIFDDIHWTKDMEAAWRQIQEHPQVTLTADLFFIGLVFFRDTFREKQHFVLRY</sequence>
<dbReference type="Proteomes" id="UP001501207">
    <property type="component" value="Unassembled WGS sequence"/>
</dbReference>
<keyword evidence="1" id="KW-0489">Methyltransferase</keyword>
<organism evidence="1 2">
    <name type="scientific">Compostibacter hankyongensis</name>
    <dbReference type="NCBI Taxonomy" id="1007089"/>
    <lineage>
        <taxon>Bacteria</taxon>
        <taxon>Pseudomonadati</taxon>
        <taxon>Bacteroidota</taxon>
        <taxon>Chitinophagia</taxon>
        <taxon>Chitinophagales</taxon>
        <taxon>Chitinophagaceae</taxon>
        <taxon>Compostibacter</taxon>
    </lineage>
</organism>
<dbReference type="GO" id="GO:0008168">
    <property type="term" value="F:methyltransferase activity"/>
    <property type="evidence" value="ECO:0007669"/>
    <property type="project" value="UniProtKB-KW"/>
</dbReference>
<keyword evidence="2" id="KW-1185">Reference proteome</keyword>
<dbReference type="PANTHER" id="PTHR43167:SF1">
    <property type="entry name" value="PUTATIVE (AFU_ORTHOLOGUE AFUA_6G01830)-RELATED"/>
    <property type="match status" value="1"/>
</dbReference>
<dbReference type="EMBL" id="BAABFN010000005">
    <property type="protein sequence ID" value="GAA4313897.1"/>
    <property type="molecule type" value="Genomic_DNA"/>
</dbReference>
<dbReference type="SUPFAM" id="SSF53335">
    <property type="entry name" value="S-adenosyl-L-methionine-dependent methyltransferases"/>
    <property type="match status" value="1"/>
</dbReference>
<dbReference type="GO" id="GO:0032259">
    <property type="term" value="P:methylation"/>
    <property type="evidence" value="ECO:0007669"/>
    <property type="project" value="UniProtKB-KW"/>
</dbReference>
<evidence type="ECO:0000313" key="1">
    <source>
        <dbReference type="EMBL" id="GAA4313897.1"/>
    </source>
</evidence>
<dbReference type="PANTHER" id="PTHR43167">
    <property type="entry name" value="PUTATIVE (AFU_ORTHOLOGUE AFUA_6G01830)-RELATED"/>
    <property type="match status" value="1"/>
</dbReference>
<accession>A0ABP8FYW6</accession>
<proteinExistence type="predicted"/>
<reference evidence="2" key="1">
    <citation type="journal article" date="2019" name="Int. J. Syst. Evol. Microbiol.">
        <title>The Global Catalogue of Microorganisms (GCM) 10K type strain sequencing project: providing services to taxonomists for standard genome sequencing and annotation.</title>
        <authorList>
            <consortium name="The Broad Institute Genomics Platform"/>
            <consortium name="The Broad Institute Genome Sequencing Center for Infectious Disease"/>
            <person name="Wu L."/>
            <person name="Ma J."/>
        </authorList>
    </citation>
    <scope>NUCLEOTIDE SEQUENCE [LARGE SCALE GENOMIC DNA]</scope>
    <source>
        <strain evidence="2">JCM 17664</strain>
    </source>
</reference>
<comment type="caution">
    <text evidence="1">The sequence shown here is derived from an EMBL/GenBank/DDBJ whole genome shotgun (WGS) entry which is preliminary data.</text>
</comment>
<keyword evidence="1" id="KW-0808">Transferase</keyword>